<comment type="caution">
    <text evidence="1">The sequence shown here is derived from an EMBL/GenBank/DDBJ whole genome shotgun (WGS) entry which is preliminary data.</text>
</comment>
<organism evidence="1 2">
    <name type="scientific">Nemania bipapillata</name>
    <dbReference type="NCBI Taxonomy" id="110536"/>
    <lineage>
        <taxon>Eukaryota</taxon>
        <taxon>Fungi</taxon>
        <taxon>Dikarya</taxon>
        <taxon>Ascomycota</taxon>
        <taxon>Pezizomycotina</taxon>
        <taxon>Sordariomycetes</taxon>
        <taxon>Xylariomycetidae</taxon>
        <taxon>Xylariales</taxon>
        <taxon>Xylariaceae</taxon>
        <taxon>Nemania</taxon>
    </lineage>
</organism>
<name>A0ACC2II15_9PEZI</name>
<gene>
    <name evidence="1" type="ORF">ONZ43_g4815</name>
</gene>
<keyword evidence="2" id="KW-1185">Reference proteome</keyword>
<dbReference type="Proteomes" id="UP001153334">
    <property type="component" value="Unassembled WGS sequence"/>
</dbReference>
<accession>A0ACC2II15</accession>
<proteinExistence type="predicted"/>
<evidence type="ECO:0000313" key="2">
    <source>
        <dbReference type="Proteomes" id="UP001153334"/>
    </source>
</evidence>
<protein>
    <submittedName>
        <fullName evidence="1">Uncharacterized protein</fullName>
    </submittedName>
</protein>
<evidence type="ECO:0000313" key="1">
    <source>
        <dbReference type="EMBL" id="KAJ8114803.1"/>
    </source>
</evidence>
<dbReference type="EMBL" id="JAPESX010001372">
    <property type="protein sequence ID" value="KAJ8114803.1"/>
    <property type="molecule type" value="Genomic_DNA"/>
</dbReference>
<sequence>MHQPRPQKTVSVASIESPENSYHQAFHQQVPVQVSNGLGVDTHARHASYPSQHSTGTPLSQIPERAIHAAPFQPNHQYPQQGYYSPYQMMPPQQGYYYPPPYASAMAPSAPAFLPGSQLGQQPPSEVASAQPAGLNSQNSGLVAQEANGMVYYYEASQLPPMTSYTYSTSQTYPMPNVGINGMVAPGSDGYYYSTPGVYYPQ</sequence>
<reference evidence="1" key="1">
    <citation type="submission" date="2022-11" db="EMBL/GenBank/DDBJ databases">
        <title>Genome Sequence of Nemania bipapillata.</title>
        <authorList>
            <person name="Buettner E."/>
        </authorList>
    </citation>
    <scope>NUCLEOTIDE SEQUENCE</scope>
    <source>
        <strain evidence="1">CP14</strain>
    </source>
</reference>